<protein>
    <submittedName>
        <fullName evidence="4">60S ribosomal protein L6</fullName>
    </submittedName>
</protein>
<organism evidence="4 5">
    <name type="scientific">Gracilariopsis chorda</name>
    <dbReference type="NCBI Taxonomy" id="448386"/>
    <lineage>
        <taxon>Eukaryota</taxon>
        <taxon>Rhodophyta</taxon>
        <taxon>Florideophyceae</taxon>
        <taxon>Rhodymeniophycidae</taxon>
        <taxon>Gracilariales</taxon>
        <taxon>Gracilariaceae</taxon>
        <taxon>Gracilariopsis</taxon>
    </lineage>
</organism>
<dbReference type="GO" id="GO:0003735">
    <property type="term" value="F:structural constituent of ribosome"/>
    <property type="evidence" value="ECO:0007669"/>
    <property type="project" value="InterPro"/>
</dbReference>
<dbReference type="PANTHER" id="PTHR10715">
    <property type="entry name" value="60S RIBOSOMAL PROTEIN L6"/>
    <property type="match status" value="1"/>
</dbReference>
<evidence type="ECO:0000313" key="4">
    <source>
        <dbReference type="EMBL" id="PXF43724.1"/>
    </source>
</evidence>
<evidence type="ECO:0000256" key="3">
    <source>
        <dbReference type="ARBA" id="ARBA00023274"/>
    </source>
</evidence>
<comment type="similarity">
    <text evidence="1">Belongs to the eukaryotic ribosomal protein eL6 family.</text>
</comment>
<sequence length="213" mass="23823">MGKSRDARRRAKEAPTKPVLQTITKKIGGEKNGGERTVIVNKGPKWYPADDIKKPVPSRKHAHKPPKLRSSIKPGSVLILLAGRLQGCRVIFLKQLKSGMLLVTGPYSVNRIPLRRVNQAYVIATSTSVDVSAVDVSKFDDAYFKRVKAKKNADVMETDEEAAKYAPTEERIADQKAVDQVLVPVIEKEPLMTSYLKNRFTLRRGMNPHVMSF</sequence>
<dbReference type="InterPro" id="IPR014722">
    <property type="entry name" value="Rib_uL2_dom2"/>
</dbReference>
<dbReference type="GO" id="GO:0002181">
    <property type="term" value="P:cytoplasmic translation"/>
    <property type="evidence" value="ECO:0007669"/>
    <property type="project" value="TreeGrafter"/>
</dbReference>
<dbReference type="InterPro" id="IPR000915">
    <property type="entry name" value="60S_ribosomal_eL6"/>
</dbReference>
<comment type="caution">
    <text evidence="4">The sequence shown here is derived from an EMBL/GenBank/DDBJ whole genome shotgun (WGS) entry which is preliminary data.</text>
</comment>
<keyword evidence="5" id="KW-1185">Reference proteome</keyword>
<dbReference type="STRING" id="448386.A0A2V3INT1"/>
<reference evidence="4 5" key="1">
    <citation type="journal article" date="2018" name="Mol. Biol. Evol.">
        <title>Analysis of the draft genome of the red seaweed Gracilariopsis chorda provides insights into genome size evolution in Rhodophyta.</title>
        <authorList>
            <person name="Lee J."/>
            <person name="Yang E.C."/>
            <person name="Graf L."/>
            <person name="Yang J.H."/>
            <person name="Qiu H."/>
            <person name="Zel Zion U."/>
            <person name="Chan C.X."/>
            <person name="Stephens T.G."/>
            <person name="Weber A.P.M."/>
            <person name="Boo G.H."/>
            <person name="Boo S.M."/>
            <person name="Kim K.M."/>
            <person name="Shin Y."/>
            <person name="Jung M."/>
            <person name="Lee S.J."/>
            <person name="Yim H.S."/>
            <person name="Lee J.H."/>
            <person name="Bhattacharya D."/>
            <person name="Yoon H.S."/>
        </authorList>
    </citation>
    <scope>NUCLEOTIDE SEQUENCE [LARGE SCALE GENOMIC DNA]</scope>
    <source>
        <strain evidence="4 5">SKKU-2015</strain>
        <tissue evidence="4">Whole body</tissue>
    </source>
</reference>
<dbReference type="Gene3D" id="2.30.30.30">
    <property type="match status" value="1"/>
</dbReference>
<dbReference type="PANTHER" id="PTHR10715:SF0">
    <property type="entry name" value="LARGE RIBOSOMAL SUBUNIT PROTEIN EL6"/>
    <property type="match status" value="1"/>
</dbReference>
<dbReference type="GO" id="GO:0003723">
    <property type="term" value="F:RNA binding"/>
    <property type="evidence" value="ECO:0007669"/>
    <property type="project" value="TreeGrafter"/>
</dbReference>
<dbReference type="GO" id="GO:0022625">
    <property type="term" value="C:cytosolic large ribosomal subunit"/>
    <property type="evidence" value="ECO:0007669"/>
    <property type="project" value="TreeGrafter"/>
</dbReference>
<dbReference type="EMBL" id="NBIV01000114">
    <property type="protein sequence ID" value="PXF43724.1"/>
    <property type="molecule type" value="Genomic_DNA"/>
</dbReference>
<evidence type="ECO:0000256" key="1">
    <source>
        <dbReference type="ARBA" id="ARBA00010592"/>
    </source>
</evidence>
<evidence type="ECO:0000256" key="2">
    <source>
        <dbReference type="ARBA" id="ARBA00022980"/>
    </source>
</evidence>
<dbReference type="InterPro" id="IPR008991">
    <property type="entry name" value="Translation_prot_SH3-like_sf"/>
</dbReference>
<dbReference type="Pfam" id="PF01159">
    <property type="entry name" value="Ribosomal_L6e"/>
    <property type="match status" value="1"/>
</dbReference>
<dbReference type="SUPFAM" id="SSF50104">
    <property type="entry name" value="Translation proteins SH3-like domain"/>
    <property type="match status" value="1"/>
</dbReference>
<keyword evidence="3" id="KW-0687">Ribonucleoprotein</keyword>
<dbReference type="AlphaFoldDB" id="A0A2V3INT1"/>
<dbReference type="GO" id="GO:0000027">
    <property type="term" value="P:ribosomal large subunit assembly"/>
    <property type="evidence" value="ECO:0007669"/>
    <property type="project" value="TreeGrafter"/>
</dbReference>
<proteinExistence type="inferred from homology"/>
<dbReference type="CDD" id="cd13156">
    <property type="entry name" value="KOW_RPL6"/>
    <property type="match status" value="1"/>
</dbReference>
<evidence type="ECO:0000313" key="5">
    <source>
        <dbReference type="Proteomes" id="UP000247409"/>
    </source>
</evidence>
<keyword evidence="2 4" id="KW-0689">Ribosomal protein</keyword>
<dbReference type="FunFam" id="2.30.30.30:FF:000014">
    <property type="entry name" value="60S ribosomal protein L6"/>
    <property type="match status" value="1"/>
</dbReference>
<name>A0A2V3INT1_9FLOR</name>
<accession>A0A2V3INT1</accession>
<gene>
    <name evidence="4" type="ORF">BWQ96_06554</name>
</gene>
<dbReference type="Proteomes" id="UP000247409">
    <property type="component" value="Unassembled WGS sequence"/>
</dbReference>
<dbReference type="OrthoDB" id="2436667at2759"/>
<dbReference type="InterPro" id="IPR041997">
    <property type="entry name" value="Ribosomal_eL6_KOW"/>
</dbReference>